<protein>
    <recommendedName>
        <fullName evidence="1">PIN domain-containing protein</fullName>
    </recommendedName>
</protein>
<reference evidence="2" key="1">
    <citation type="submission" date="2020-09" db="EMBL/GenBank/DDBJ databases">
        <title>Desulfogranum mesoprofundum gen. nov., sp. nov., a novel mesophilic, sulfate-reducing chemolithoautotroph isolated from a deep-sea hydrothermal vent chimney in the Suiyo Seamount.</title>
        <authorList>
            <person name="Hashimoto Y."/>
            <person name="Nakagawa S."/>
        </authorList>
    </citation>
    <scope>NUCLEOTIDE SEQUENCE</scope>
    <source>
        <strain evidence="2">KT2</strain>
    </source>
</reference>
<dbReference type="PANTHER" id="PTHR35901">
    <property type="entry name" value="RIBONUCLEASE VAPC3"/>
    <property type="match status" value="1"/>
</dbReference>
<sequence>MKLFVDSSAFAKRYVLEDGSDIVEELLQKASQLALCTILVPEIISGLNRRRREQVLSQNDYRKIKKQLLEDVHDAIVLQVTPAVISRSVRLLENNILRAMDALHVASALEWQAELFATADKRQLKAAKNAGLLTEYIG</sequence>
<feature type="domain" description="PIN" evidence="1">
    <location>
        <begin position="4"/>
        <end position="128"/>
    </location>
</feature>
<dbReference type="InterPro" id="IPR002716">
    <property type="entry name" value="PIN_dom"/>
</dbReference>
<dbReference type="KEGG" id="dbk:DGMP_22990"/>
<evidence type="ECO:0000313" key="2">
    <source>
        <dbReference type="EMBL" id="BCL61606.1"/>
    </source>
</evidence>
<keyword evidence="3" id="KW-1185">Reference proteome</keyword>
<dbReference type="CDD" id="cd09874">
    <property type="entry name" value="PIN_MT3492-like"/>
    <property type="match status" value="1"/>
</dbReference>
<evidence type="ECO:0000259" key="1">
    <source>
        <dbReference type="Pfam" id="PF01850"/>
    </source>
</evidence>
<name>A0A8D5FJ97_9BACT</name>
<gene>
    <name evidence="2" type="ORF">DGMP_22990</name>
</gene>
<accession>A0A8D5FJ97</accession>
<organism evidence="2 3">
    <name type="scientific">Desulfomarina profundi</name>
    <dbReference type="NCBI Taxonomy" id="2772557"/>
    <lineage>
        <taxon>Bacteria</taxon>
        <taxon>Pseudomonadati</taxon>
        <taxon>Thermodesulfobacteriota</taxon>
        <taxon>Desulfobulbia</taxon>
        <taxon>Desulfobulbales</taxon>
        <taxon>Desulfobulbaceae</taxon>
        <taxon>Desulfomarina</taxon>
    </lineage>
</organism>
<proteinExistence type="predicted"/>
<dbReference type="Pfam" id="PF01850">
    <property type="entry name" value="PIN"/>
    <property type="match status" value="1"/>
</dbReference>
<dbReference type="PANTHER" id="PTHR35901:SF1">
    <property type="entry name" value="EXONUCLEASE VAPC9"/>
    <property type="match status" value="1"/>
</dbReference>
<dbReference type="EMBL" id="AP024086">
    <property type="protein sequence ID" value="BCL61606.1"/>
    <property type="molecule type" value="Genomic_DNA"/>
</dbReference>
<dbReference type="Proteomes" id="UP000826725">
    <property type="component" value="Chromosome"/>
</dbReference>
<evidence type="ECO:0000313" key="3">
    <source>
        <dbReference type="Proteomes" id="UP000826725"/>
    </source>
</evidence>
<dbReference type="AlphaFoldDB" id="A0A8D5FJ97"/>
<dbReference type="RefSeq" id="WP_228854036.1">
    <property type="nucleotide sequence ID" value="NZ_AP024086.1"/>
</dbReference>
<dbReference type="InterPro" id="IPR051619">
    <property type="entry name" value="TypeII_TA_RNase_PINc/VapC"/>
</dbReference>